<evidence type="ECO:0000259" key="5">
    <source>
        <dbReference type="PROSITE" id="PS00715"/>
    </source>
</evidence>
<organism evidence="6">
    <name type="scientific">freshwater metagenome</name>
    <dbReference type="NCBI Taxonomy" id="449393"/>
    <lineage>
        <taxon>unclassified sequences</taxon>
        <taxon>metagenomes</taxon>
        <taxon>ecological metagenomes</taxon>
    </lineage>
</organism>
<dbReference type="Pfam" id="PF04539">
    <property type="entry name" value="Sigma70_r3"/>
    <property type="match status" value="1"/>
</dbReference>
<dbReference type="Pfam" id="PF04545">
    <property type="entry name" value="Sigma70_r4"/>
    <property type="match status" value="1"/>
</dbReference>
<dbReference type="NCBIfam" id="TIGR02980">
    <property type="entry name" value="SigBFG"/>
    <property type="match status" value="1"/>
</dbReference>
<dbReference type="AlphaFoldDB" id="A0A6J7I843"/>
<dbReference type="InterPro" id="IPR007627">
    <property type="entry name" value="RNA_pol_sigma70_r2"/>
</dbReference>
<evidence type="ECO:0000256" key="1">
    <source>
        <dbReference type="ARBA" id="ARBA00023015"/>
    </source>
</evidence>
<dbReference type="PANTHER" id="PTHR30385:SF4">
    <property type="entry name" value="RNA POLYMERASE SIGMA-E FACTOR"/>
    <property type="match status" value="1"/>
</dbReference>
<feature type="domain" description="RNA polymerase sigma-70" evidence="5">
    <location>
        <begin position="66"/>
        <end position="79"/>
    </location>
</feature>
<evidence type="ECO:0000256" key="2">
    <source>
        <dbReference type="ARBA" id="ARBA00023082"/>
    </source>
</evidence>
<dbReference type="InterPro" id="IPR014322">
    <property type="entry name" value="RNA_pol_sigma-B/F/G"/>
</dbReference>
<reference evidence="6" key="1">
    <citation type="submission" date="2020-05" db="EMBL/GenBank/DDBJ databases">
        <authorList>
            <person name="Chiriac C."/>
            <person name="Salcher M."/>
            <person name="Ghai R."/>
            <person name="Kavagutti S V."/>
        </authorList>
    </citation>
    <scope>NUCLEOTIDE SEQUENCE</scope>
</reference>
<dbReference type="EMBL" id="CAFBNF010000002">
    <property type="protein sequence ID" value="CAB4927223.1"/>
    <property type="molecule type" value="Genomic_DNA"/>
</dbReference>
<dbReference type="InterPro" id="IPR000943">
    <property type="entry name" value="RNA_pol_sigma70"/>
</dbReference>
<dbReference type="NCBIfam" id="TIGR02937">
    <property type="entry name" value="sigma70-ECF"/>
    <property type="match status" value="1"/>
</dbReference>
<dbReference type="Gene3D" id="1.10.10.10">
    <property type="entry name" value="Winged helix-like DNA-binding domain superfamily/Winged helix DNA-binding domain"/>
    <property type="match status" value="2"/>
</dbReference>
<dbReference type="GO" id="GO:0003677">
    <property type="term" value="F:DNA binding"/>
    <property type="evidence" value="ECO:0007669"/>
    <property type="project" value="UniProtKB-KW"/>
</dbReference>
<keyword evidence="2" id="KW-0731">Sigma factor</keyword>
<dbReference type="CDD" id="cd06171">
    <property type="entry name" value="Sigma70_r4"/>
    <property type="match status" value="1"/>
</dbReference>
<evidence type="ECO:0000313" key="7">
    <source>
        <dbReference type="EMBL" id="CAB4992873.1"/>
    </source>
</evidence>
<dbReference type="GO" id="GO:0016987">
    <property type="term" value="F:sigma factor activity"/>
    <property type="evidence" value="ECO:0007669"/>
    <property type="project" value="UniProtKB-KW"/>
</dbReference>
<keyword evidence="3" id="KW-0238">DNA-binding</keyword>
<evidence type="ECO:0000256" key="3">
    <source>
        <dbReference type="ARBA" id="ARBA00023125"/>
    </source>
</evidence>
<keyword evidence="1" id="KW-0805">Transcription regulation</keyword>
<dbReference type="InterPro" id="IPR007624">
    <property type="entry name" value="RNA_pol_sigma70_r3"/>
</dbReference>
<dbReference type="PANTHER" id="PTHR30385">
    <property type="entry name" value="SIGMA FACTOR F FLAGELLAR"/>
    <property type="match status" value="1"/>
</dbReference>
<dbReference type="SUPFAM" id="SSF88946">
    <property type="entry name" value="Sigma2 domain of RNA polymerase sigma factors"/>
    <property type="match status" value="1"/>
</dbReference>
<dbReference type="InterPro" id="IPR013325">
    <property type="entry name" value="RNA_pol_sigma_r2"/>
</dbReference>
<accession>A0A6J7I843</accession>
<dbReference type="InterPro" id="IPR014284">
    <property type="entry name" value="RNA_pol_sigma-70_dom"/>
</dbReference>
<name>A0A6J7I843_9ZZZZ</name>
<dbReference type="Pfam" id="PF04542">
    <property type="entry name" value="Sigma70_r2"/>
    <property type="match status" value="1"/>
</dbReference>
<dbReference type="PRINTS" id="PR00046">
    <property type="entry name" value="SIGMA70FCT"/>
</dbReference>
<dbReference type="InterPro" id="IPR036388">
    <property type="entry name" value="WH-like_DNA-bd_sf"/>
</dbReference>
<evidence type="ECO:0000313" key="6">
    <source>
        <dbReference type="EMBL" id="CAB4927223.1"/>
    </source>
</evidence>
<dbReference type="Gene3D" id="1.20.120.1810">
    <property type="match status" value="1"/>
</dbReference>
<keyword evidence="4" id="KW-0804">Transcription</keyword>
<proteinExistence type="predicted"/>
<dbReference type="InterPro" id="IPR013324">
    <property type="entry name" value="RNA_pol_sigma_r3/r4-like"/>
</dbReference>
<evidence type="ECO:0000256" key="4">
    <source>
        <dbReference type="ARBA" id="ARBA00023163"/>
    </source>
</evidence>
<dbReference type="SUPFAM" id="SSF88659">
    <property type="entry name" value="Sigma3 and sigma4 domains of RNA polymerase sigma factors"/>
    <property type="match status" value="2"/>
</dbReference>
<dbReference type="InterPro" id="IPR007630">
    <property type="entry name" value="RNA_pol_sigma70_r4"/>
</dbReference>
<dbReference type="GO" id="GO:0006352">
    <property type="term" value="P:DNA-templated transcription initiation"/>
    <property type="evidence" value="ECO:0007669"/>
    <property type="project" value="InterPro"/>
</dbReference>
<dbReference type="PROSITE" id="PS00715">
    <property type="entry name" value="SIGMA70_1"/>
    <property type="match status" value="1"/>
</dbReference>
<sequence>MNQPNHPHQPLVERREGDRQMLREFAAMAPHDPARSPLRDRIITSHMPLVIAMAQRFRDRGEPLDDLIQVGMIGLVNAVDRFDPGRGLEFSTFATPTIIGEIKRHFRDRGGAIRIPRRLQESRVRVNESTEALATSLGRSPTVREVAAHSGLTDDEVLDALESAHAYSALSLDNGGGDDGHSFSLSDTLGGDDAEFEQIEVRETVIPLLAALDPRARRIVVMRFYENRSQSEIAQEMGISQMHVSRLLARSLAQMRDTLGADL</sequence>
<protein>
    <submittedName>
        <fullName evidence="6">Unannotated protein</fullName>
    </submittedName>
</protein>
<dbReference type="EMBL" id="CAFBOZ010000012">
    <property type="protein sequence ID" value="CAB4992873.1"/>
    <property type="molecule type" value="Genomic_DNA"/>
</dbReference>
<gene>
    <name evidence="6" type="ORF">UFOPK3773_00032</name>
    <name evidence="7" type="ORF">UFOPK3992_00157</name>
</gene>